<accession>A0A8J7DSL8</accession>
<dbReference type="AlphaFoldDB" id="A0A8J7DSL8"/>
<feature type="transmembrane region" description="Helical" evidence="6">
    <location>
        <begin position="242"/>
        <end position="264"/>
    </location>
</feature>
<protein>
    <submittedName>
        <fullName evidence="7">ABC transporter permease</fullName>
    </submittedName>
</protein>
<dbReference type="CDD" id="cd06580">
    <property type="entry name" value="TM_PBP1_transp_TpRbsC_like"/>
    <property type="match status" value="1"/>
</dbReference>
<feature type="transmembrane region" description="Helical" evidence="6">
    <location>
        <begin position="121"/>
        <end position="144"/>
    </location>
</feature>
<dbReference type="GO" id="GO:0022857">
    <property type="term" value="F:transmembrane transporter activity"/>
    <property type="evidence" value="ECO:0007669"/>
    <property type="project" value="InterPro"/>
</dbReference>
<dbReference type="GO" id="GO:0005886">
    <property type="term" value="C:plasma membrane"/>
    <property type="evidence" value="ECO:0007669"/>
    <property type="project" value="UniProtKB-SubCell"/>
</dbReference>
<sequence>MKLVHTESRFPAIVIQRLSNSIIGSILLSTLVFLIICGAFFAFVGQSPLELFPAIVDAAFGSSYSWTETLLKTAPILLCAIATVLPAKLGLISVGAEGQLYFGALVGTAPVLALIDAPTGLLLPLMLFSAALGGALWAAISGLLKDLFAVNETISTLLLNYVAVLLVNYAVYGPWKDPSNLGWPATAPFPNAAKLPSLGSNLHFGLVLGILAAVVLSSLLARSRWGMALQLMRSNRKLAQAAGLHFGRNVVLVMAIAGALAGIAGITETAMVQGRLQPNLSNGYGLSGFLVAWMAGQHIIKIIPLSILVGGLAASADALQLVAQLPSSSAMVMQGILFISVLAVNGLKTHSSSKSPTIS</sequence>
<organism evidence="7 8">
    <name type="scientific">Vasconcelosia minhoensis LEGE 07310</name>
    <dbReference type="NCBI Taxonomy" id="915328"/>
    <lineage>
        <taxon>Bacteria</taxon>
        <taxon>Bacillati</taxon>
        <taxon>Cyanobacteriota</taxon>
        <taxon>Cyanophyceae</taxon>
        <taxon>Nodosilineales</taxon>
        <taxon>Cymatolegaceae</taxon>
        <taxon>Vasconcelosia</taxon>
        <taxon>Vasconcelosia minhoensis</taxon>
    </lineage>
</organism>
<comment type="subcellular location">
    <subcellularLocation>
        <location evidence="1">Cell membrane</location>
        <topology evidence="1">Multi-pass membrane protein</topology>
    </subcellularLocation>
</comment>
<reference evidence="7" key="1">
    <citation type="submission" date="2020-10" db="EMBL/GenBank/DDBJ databases">
        <authorList>
            <person name="Castelo-Branco R."/>
            <person name="Eusebio N."/>
            <person name="Adriana R."/>
            <person name="Vieira A."/>
            <person name="Brugerolle De Fraissinette N."/>
            <person name="Rezende De Castro R."/>
            <person name="Schneider M.P."/>
            <person name="Vasconcelos V."/>
            <person name="Leao P.N."/>
        </authorList>
    </citation>
    <scope>NUCLEOTIDE SEQUENCE</scope>
    <source>
        <strain evidence="7">LEGE 07310</strain>
    </source>
</reference>
<dbReference type="PANTHER" id="PTHR47089">
    <property type="entry name" value="ABC TRANSPORTER, PERMEASE PROTEIN"/>
    <property type="match status" value="1"/>
</dbReference>
<keyword evidence="3 6" id="KW-0812">Transmembrane</keyword>
<feature type="transmembrane region" description="Helical" evidence="6">
    <location>
        <begin position="156"/>
        <end position="175"/>
    </location>
</feature>
<dbReference type="RefSeq" id="WP_193912399.1">
    <property type="nucleotide sequence ID" value="NZ_JADEXG010000119.1"/>
</dbReference>
<dbReference type="EMBL" id="JADEXG010000119">
    <property type="protein sequence ID" value="MBE9080449.1"/>
    <property type="molecule type" value="Genomic_DNA"/>
</dbReference>
<gene>
    <name evidence="7" type="ORF">IQ241_24715</name>
</gene>
<feature type="transmembrane region" description="Helical" evidence="6">
    <location>
        <begin position="21"/>
        <end position="44"/>
    </location>
</feature>
<dbReference type="PANTHER" id="PTHR47089:SF1">
    <property type="entry name" value="GUANOSINE ABC TRANSPORTER PERMEASE PROTEIN NUPP"/>
    <property type="match status" value="1"/>
</dbReference>
<evidence type="ECO:0000256" key="3">
    <source>
        <dbReference type="ARBA" id="ARBA00022692"/>
    </source>
</evidence>
<evidence type="ECO:0000313" key="8">
    <source>
        <dbReference type="Proteomes" id="UP000636505"/>
    </source>
</evidence>
<keyword evidence="8" id="KW-1185">Reference proteome</keyword>
<feature type="transmembrane region" description="Helical" evidence="6">
    <location>
        <begin position="73"/>
        <end position="91"/>
    </location>
</feature>
<feature type="transmembrane region" description="Helical" evidence="6">
    <location>
        <begin position="202"/>
        <end position="221"/>
    </location>
</feature>
<keyword evidence="4 6" id="KW-1133">Transmembrane helix</keyword>
<evidence type="ECO:0000256" key="2">
    <source>
        <dbReference type="ARBA" id="ARBA00022475"/>
    </source>
</evidence>
<dbReference type="Pfam" id="PF02653">
    <property type="entry name" value="BPD_transp_2"/>
    <property type="match status" value="1"/>
</dbReference>
<evidence type="ECO:0000256" key="6">
    <source>
        <dbReference type="SAM" id="Phobius"/>
    </source>
</evidence>
<keyword evidence="2" id="KW-1003">Cell membrane</keyword>
<evidence type="ECO:0000313" key="7">
    <source>
        <dbReference type="EMBL" id="MBE9080449.1"/>
    </source>
</evidence>
<evidence type="ECO:0000256" key="1">
    <source>
        <dbReference type="ARBA" id="ARBA00004651"/>
    </source>
</evidence>
<keyword evidence="5 6" id="KW-0472">Membrane</keyword>
<dbReference type="InterPro" id="IPR001851">
    <property type="entry name" value="ABC_transp_permease"/>
</dbReference>
<feature type="transmembrane region" description="Helical" evidence="6">
    <location>
        <begin position="98"/>
        <end position="115"/>
    </location>
</feature>
<feature type="transmembrane region" description="Helical" evidence="6">
    <location>
        <begin position="329"/>
        <end position="347"/>
    </location>
</feature>
<comment type="caution">
    <text evidence="7">The sequence shown here is derived from an EMBL/GenBank/DDBJ whole genome shotgun (WGS) entry which is preliminary data.</text>
</comment>
<name>A0A8J7DSL8_9CYAN</name>
<dbReference type="Proteomes" id="UP000636505">
    <property type="component" value="Unassembled WGS sequence"/>
</dbReference>
<evidence type="ECO:0000256" key="5">
    <source>
        <dbReference type="ARBA" id="ARBA00023136"/>
    </source>
</evidence>
<evidence type="ECO:0000256" key="4">
    <source>
        <dbReference type="ARBA" id="ARBA00022989"/>
    </source>
</evidence>
<proteinExistence type="predicted"/>